<dbReference type="InterPro" id="IPR036513">
    <property type="entry name" value="STAS_dom_sf"/>
</dbReference>
<evidence type="ECO:0000313" key="3">
    <source>
        <dbReference type="Proteomes" id="UP000317778"/>
    </source>
</evidence>
<feature type="domain" description="STAS" evidence="1">
    <location>
        <begin position="1"/>
        <end position="112"/>
    </location>
</feature>
<name>A0A532V7S8_UNCT6</name>
<evidence type="ECO:0000259" key="1">
    <source>
        <dbReference type="PROSITE" id="PS50801"/>
    </source>
</evidence>
<organism evidence="2 3">
    <name type="scientific">candidate division TA06 bacterium B3_TA06</name>
    <dbReference type="NCBI Taxonomy" id="2012487"/>
    <lineage>
        <taxon>Bacteria</taxon>
        <taxon>Bacteria division TA06</taxon>
    </lineage>
</organism>
<comment type="caution">
    <text evidence="2">The sequence shown here is derived from an EMBL/GenBank/DDBJ whole genome shotgun (WGS) entry which is preliminary data.</text>
</comment>
<dbReference type="InterPro" id="IPR058548">
    <property type="entry name" value="MlaB-like_STAS"/>
</dbReference>
<protein>
    <recommendedName>
        <fullName evidence="1">STAS domain-containing protein</fullName>
    </recommendedName>
</protein>
<gene>
    <name evidence="2" type="ORF">CEE36_05435</name>
</gene>
<dbReference type="InterPro" id="IPR002645">
    <property type="entry name" value="STAS_dom"/>
</dbReference>
<dbReference type="SUPFAM" id="SSF52091">
    <property type="entry name" value="SpoIIaa-like"/>
    <property type="match status" value="1"/>
</dbReference>
<proteinExistence type="predicted"/>
<dbReference type="EMBL" id="NJBO01000006">
    <property type="protein sequence ID" value="TKJ43192.1"/>
    <property type="molecule type" value="Genomic_DNA"/>
</dbReference>
<accession>A0A532V7S8</accession>
<dbReference type="CDD" id="cd07043">
    <property type="entry name" value="STAS_anti-anti-sigma_factors"/>
    <property type="match status" value="1"/>
</dbReference>
<dbReference type="Pfam" id="PF13466">
    <property type="entry name" value="STAS_2"/>
    <property type="match status" value="1"/>
</dbReference>
<dbReference type="PROSITE" id="PS50801">
    <property type="entry name" value="STAS"/>
    <property type="match status" value="1"/>
</dbReference>
<dbReference type="AlphaFoldDB" id="A0A532V7S8"/>
<dbReference type="Gene3D" id="3.30.750.24">
    <property type="entry name" value="STAS domain"/>
    <property type="match status" value="1"/>
</dbReference>
<evidence type="ECO:0000313" key="2">
    <source>
        <dbReference type="EMBL" id="TKJ43192.1"/>
    </source>
</evidence>
<reference evidence="2 3" key="1">
    <citation type="submission" date="2017-06" db="EMBL/GenBank/DDBJ databases">
        <title>Novel microbial phyla capable of carbon fixation and sulfur reduction in deep-sea sediments.</title>
        <authorList>
            <person name="Huang J."/>
            <person name="Baker B."/>
            <person name="Wang Y."/>
        </authorList>
    </citation>
    <scope>NUCLEOTIDE SEQUENCE [LARGE SCALE GENOMIC DNA]</scope>
    <source>
        <strain evidence="2">B3_TA06</strain>
    </source>
</reference>
<sequence length="116" mass="12998">MKTVIKRVEGVPFVNLTGEVREEDFDELCALFEGLLSANEASVVINLAGCNHIQIPLIPELIEFKRRFNERGGDIKLINVSDYINSLFSLYGFHPFDIYPSRRAVLKSIARITAGG</sequence>
<dbReference type="Proteomes" id="UP000317778">
    <property type="component" value="Unassembled WGS sequence"/>
</dbReference>